<dbReference type="AlphaFoldDB" id="A0A3R6AZV3"/>
<dbReference type="SUPFAM" id="SSF103088">
    <property type="entry name" value="OmpA-like"/>
    <property type="match status" value="1"/>
</dbReference>
<evidence type="ECO:0000259" key="3">
    <source>
        <dbReference type="PROSITE" id="PS51123"/>
    </source>
</evidence>
<dbReference type="Proteomes" id="UP000287502">
    <property type="component" value="Chromosome"/>
</dbReference>
<dbReference type="GO" id="GO:0016020">
    <property type="term" value="C:membrane"/>
    <property type="evidence" value="ECO:0007669"/>
    <property type="project" value="UniProtKB-UniRule"/>
</dbReference>
<organism evidence="4 5">
    <name type="scientific">Geovibrio thiophilus</name>
    <dbReference type="NCBI Taxonomy" id="139438"/>
    <lineage>
        <taxon>Bacteria</taxon>
        <taxon>Pseudomonadati</taxon>
        <taxon>Deferribacterota</taxon>
        <taxon>Deferribacteres</taxon>
        <taxon>Deferribacterales</taxon>
        <taxon>Geovibrionaceae</taxon>
        <taxon>Geovibrio</taxon>
    </lineage>
</organism>
<dbReference type="EMBL" id="CP035108">
    <property type="protein sequence ID" value="QAR34343.1"/>
    <property type="molecule type" value="Genomic_DNA"/>
</dbReference>
<evidence type="ECO:0000256" key="1">
    <source>
        <dbReference type="PROSITE-ProRule" id="PRU00473"/>
    </source>
</evidence>
<dbReference type="OrthoDB" id="9793208at2"/>
<keyword evidence="1" id="KW-0472">Membrane</keyword>
<dbReference type="Gene3D" id="3.30.1330.60">
    <property type="entry name" value="OmpA-like domain"/>
    <property type="match status" value="1"/>
</dbReference>
<accession>A0A3R6AZV3</accession>
<feature type="region of interest" description="Disordered" evidence="2">
    <location>
        <begin position="241"/>
        <end position="261"/>
    </location>
</feature>
<reference evidence="4 5" key="1">
    <citation type="submission" date="2019-01" db="EMBL/GenBank/DDBJ databases">
        <title>Geovibrio thiophilus DSM 11263, complete genome.</title>
        <authorList>
            <person name="Spring S."/>
            <person name="Bunk B."/>
            <person name="Sproer C."/>
        </authorList>
    </citation>
    <scope>NUCLEOTIDE SEQUENCE [LARGE SCALE GENOMIC DNA]</scope>
    <source>
        <strain evidence="4 5">DSM 11263</strain>
    </source>
</reference>
<dbReference type="InterPro" id="IPR006665">
    <property type="entry name" value="OmpA-like"/>
</dbReference>
<sequence>MISIKRWRKTDLGMQTTVRFFMKILLPILIISVLSGGAEKAAADGRKLFLIHITREGSSAVTTMHVRAEDIEEARSQIVLNGWKLIRIEEKELPEPSADHKFRYTGDNSKFPAGTVRDKTLTAQTLPVQQADSLGSSLPAGSPALLIDDNYTYIGTLYFSIGEFQAEVPAELGAKISSLSNSGEYLILGHTDTLRVMDNNRFDSNFDLARKRAEYLKSVLVSDGISSVNIAANGMGTLMPAAENMRDGQPMNRRADLYERR</sequence>
<evidence type="ECO:0000313" key="5">
    <source>
        <dbReference type="Proteomes" id="UP000287502"/>
    </source>
</evidence>
<proteinExistence type="predicted"/>
<feature type="domain" description="OmpA-like" evidence="3">
    <location>
        <begin position="141"/>
        <end position="261"/>
    </location>
</feature>
<keyword evidence="5" id="KW-1185">Reference proteome</keyword>
<gene>
    <name evidence="4" type="ORF">EP073_13290</name>
</gene>
<evidence type="ECO:0000256" key="2">
    <source>
        <dbReference type="SAM" id="MobiDB-lite"/>
    </source>
</evidence>
<dbReference type="KEGG" id="gtl:EP073_13290"/>
<dbReference type="InterPro" id="IPR036737">
    <property type="entry name" value="OmpA-like_sf"/>
</dbReference>
<evidence type="ECO:0000313" key="4">
    <source>
        <dbReference type="EMBL" id="QAR34343.1"/>
    </source>
</evidence>
<dbReference type="PROSITE" id="PS51123">
    <property type="entry name" value="OMPA_2"/>
    <property type="match status" value="1"/>
</dbReference>
<protein>
    <recommendedName>
        <fullName evidence="3">OmpA-like domain-containing protein</fullName>
    </recommendedName>
</protein>
<name>A0A3R6AZV3_9BACT</name>